<dbReference type="Pfam" id="PF00646">
    <property type="entry name" value="F-box"/>
    <property type="match status" value="1"/>
</dbReference>
<keyword evidence="4" id="KW-1185">Reference proteome</keyword>
<dbReference type="EMBL" id="JABTTQ020000003">
    <property type="protein sequence ID" value="KAK6161592.1"/>
    <property type="molecule type" value="Genomic_DNA"/>
</dbReference>
<protein>
    <recommendedName>
        <fullName evidence="5">F-box domain-containing protein</fullName>
    </recommendedName>
</protein>
<evidence type="ECO:0008006" key="5">
    <source>
        <dbReference type="Google" id="ProtNLM"/>
    </source>
</evidence>
<organism evidence="3 4">
    <name type="scientific">Rehmannia glutinosa</name>
    <name type="common">Chinese foxglove</name>
    <dbReference type="NCBI Taxonomy" id="99300"/>
    <lineage>
        <taxon>Eukaryota</taxon>
        <taxon>Viridiplantae</taxon>
        <taxon>Streptophyta</taxon>
        <taxon>Embryophyta</taxon>
        <taxon>Tracheophyta</taxon>
        <taxon>Spermatophyta</taxon>
        <taxon>Magnoliopsida</taxon>
        <taxon>eudicotyledons</taxon>
        <taxon>Gunneridae</taxon>
        <taxon>Pentapetalae</taxon>
        <taxon>asterids</taxon>
        <taxon>lamiids</taxon>
        <taxon>Lamiales</taxon>
        <taxon>Orobanchaceae</taxon>
        <taxon>Rehmannieae</taxon>
        <taxon>Rehmannia</taxon>
    </lineage>
</organism>
<gene>
    <name evidence="3" type="ORF">DH2020_004973</name>
</gene>
<dbReference type="Proteomes" id="UP001318860">
    <property type="component" value="Unassembled WGS sequence"/>
</dbReference>
<dbReference type="PANTHER" id="PTHR31639">
    <property type="entry name" value="F-BOX PROTEIN-LIKE"/>
    <property type="match status" value="1"/>
</dbReference>
<dbReference type="SUPFAM" id="SSF52047">
    <property type="entry name" value="RNI-like"/>
    <property type="match status" value="1"/>
</dbReference>
<dbReference type="Pfam" id="PF24758">
    <property type="entry name" value="LRR_At5g56370"/>
    <property type="match status" value="1"/>
</dbReference>
<dbReference type="SUPFAM" id="SSF81383">
    <property type="entry name" value="F-box domain"/>
    <property type="match status" value="1"/>
</dbReference>
<dbReference type="PANTHER" id="PTHR31639:SF42">
    <property type="entry name" value="OS02G0160200 PROTEIN"/>
    <property type="match status" value="1"/>
</dbReference>
<evidence type="ECO:0000313" key="3">
    <source>
        <dbReference type="EMBL" id="KAK6161592.1"/>
    </source>
</evidence>
<dbReference type="CDD" id="cd22160">
    <property type="entry name" value="F-box_AtFBL13-like"/>
    <property type="match status" value="1"/>
</dbReference>
<dbReference type="InterPro" id="IPR053781">
    <property type="entry name" value="F-box_AtFBL13-like"/>
</dbReference>
<reference evidence="3 4" key="1">
    <citation type="journal article" date="2021" name="Comput. Struct. Biotechnol. J.">
        <title>De novo genome assembly of the potent medicinal plant Rehmannia glutinosa using nanopore technology.</title>
        <authorList>
            <person name="Ma L."/>
            <person name="Dong C."/>
            <person name="Song C."/>
            <person name="Wang X."/>
            <person name="Zheng X."/>
            <person name="Niu Y."/>
            <person name="Chen S."/>
            <person name="Feng W."/>
        </authorList>
    </citation>
    <scope>NUCLEOTIDE SEQUENCE [LARGE SCALE GENOMIC DNA]</scope>
    <source>
        <strain evidence="3">DH-2019</strain>
    </source>
</reference>
<feature type="domain" description="F-box/LRR-repeat protein 15/At3g58940/PEG3-like LRR" evidence="2">
    <location>
        <begin position="112"/>
        <end position="217"/>
    </location>
</feature>
<dbReference type="InterPro" id="IPR032675">
    <property type="entry name" value="LRR_dom_sf"/>
</dbReference>
<proteinExistence type="predicted"/>
<feature type="domain" description="F-box" evidence="1">
    <location>
        <begin position="20"/>
        <end position="58"/>
    </location>
</feature>
<evidence type="ECO:0000259" key="2">
    <source>
        <dbReference type="Pfam" id="PF24758"/>
    </source>
</evidence>
<comment type="caution">
    <text evidence="3">The sequence shown here is derived from an EMBL/GenBank/DDBJ whole genome shotgun (WGS) entry which is preliminary data.</text>
</comment>
<sequence length="497" mass="58196">MEKQATEREDDGDSNSMDRISNLPHPILHHILSFLFQDEAVKTSVLSKSWRYLWCSRPKIEFSETYFGGNTEAFMSVLHNTLQRYYDQKLYLQKFYIAMSLFDSEPLSLLEKWIPRILIDMGVRTFDLSSLSLKPACFDFPSVVFEAESLKHLYLESCKLNPKPLDKVLFKHLKTLSLKRVYIAEETLEKILSSCPLIEYLVLSQCEGLKTIKVNKPHNIKYFDFSDYLDYRADRDITIEVDIHVQTLETIRIEGAPNWFQSHHHKYFPYLKSLYLDNLSSRSIKDLIIEGFDNSIKVVIDVPNIVSFHYEGDIPRSISFTTASSEWKSDIVVWSNVNFDYDASSWCLKLNELLKALSESEISLDIQHCMGNPRVEEPPNLLVADNTCDGFYEPVVVGHLHLSLSGHSFFSLSALMNNLFCICRPRVIRQFWYADPENELETELNQVSAFVWNILLKERERRDYIWQHDLEEVCMEAFYDDEDRDEVNFRLKWTELS</sequence>
<evidence type="ECO:0000313" key="4">
    <source>
        <dbReference type="Proteomes" id="UP001318860"/>
    </source>
</evidence>
<dbReference type="Gene3D" id="1.20.1280.50">
    <property type="match status" value="1"/>
</dbReference>
<dbReference type="Gene3D" id="3.80.10.10">
    <property type="entry name" value="Ribonuclease Inhibitor"/>
    <property type="match status" value="1"/>
</dbReference>
<dbReference type="InterPro" id="IPR055411">
    <property type="entry name" value="LRR_FXL15/At3g58940/PEG3-like"/>
</dbReference>
<name>A0ABR0XQV7_REHGL</name>
<evidence type="ECO:0000259" key="1">
    <source>
        <dbReference type="Pfam" id="PF00646"/>
    </source>
</evidence>
<dbReference type="InterPro" id="IPR001810">
    <property type="entry name" value="F-box_dom"/>
</dbReference>
<dbReference type="InterPro" id="IPR036047">
    <property type="entry name" value="F-box-like_dom_sf"/>
</dbReference>
<accession>A0ABR0XQV7</accession>